<evidence type="ECO:0000256" key="4">
    <source>
        <dbReference type="PROSITE-ProRule" id="PRU00175"/>
    </source>
</evidence>
<proteinExistence type="predicted"/>
<dbReference type="Gene3D" id="3.30.40.10">
    <property type="entry name" value="Zinc/RING finger domain, C3HC4 (zinc finger)"/>
    <property type="match status" value="1"/>
</dbReference>
<dbReference type="Proteomes" id="UP000663881">
    <property type="component" value="Unassembled WGS sequence"/>
</dbReference>
<dbReference type="InterPro" id="IPR011029">
    <property type="entry name" value="DEATH-like_dom_sf"/>
</dbReference>
<evidence type="ECO:0000256" key="5">
    <source>
        <dbReference type="SAM" id="MobiDB-lite"/>
    </source>
</evidence>
<dbReference type="InterPro" id="IPR013083">
    <property type="entry name" value="Znf_RING/FYVE/PHD"/>
</dbReference>
<sequence length="242" mass="27028">MTTSSSSSTNENISSQSSVYSTTSASENDIIPNNSVPSANTEQDQSVNSTSSNPCVLCLTKEKRLACIPCGHLGICVPCGYSLRFCPICRREIEAFVKIYTKGDDFIRDYDILVASIILQKQITYIGENEENIIIPSVEMNKNNQERSETRRQTTLLTESSNNINVQKSTSSRFTENKQNVSNQKTHLLLLHLCILSNMERKCLACIPCTHLVVCTSCGQSLRLCPICRRDIEVFVRIELST</sequence>
<keyword evidence="3" id="KW-0862">Zinc</keyword>
<dbReference type="Gene3D" id="1.10.1170.10">
    <property type="entry name" value="Inhibitor Of Apoptosis Protein (2mihbC-IAP-1), Chain A"/>
    <property type="match status" value="1"/>
</dbReference>
<accession>A0A819LV89</accession>
<evidence type="ECO:0000256" key="2">
    <source>
        <dbReference type="ARBA" id="ARBA00022771"/>
    </source>
</evidence>
<reference evidence="10" key="1">
    <citation type="submission" date="2021-02" db="EMBL/GenBank/DDBJ databases">
        <authorList>
            <person name="Nowell W R."/>
        </authorList>
    </citation>
    <scope>NUCLEOTIDE SEQUENCE</scope>
</reference>
<dbReference type="EMBL" id="CAJOAY010002632">
    <property type="protein sequence ID" value="CAF3967646.1"/>
    <property type="molecule type" value="Genomic_DNA"/>
</dbReference>
<dbReference type="PROSITE" id="PS50089">
    <property type="entry name" value="ZF_RING_2"/>
    <property type="match status" value="1"/>
</dbReference>
<dbReference type="Gene3D" id="1.10.533.10">
    <property type="entry name" value="Death Domain, Fas"/>
    <property type="match status" value="1"/>
</dbReference>
<organism evidence="10 11">
    <name type="scientific">Adineta steineri</name>
    <dbReference type="NCBI Taxonomy" id="433720"/>
    <lineage>
        <taxon>Eukaryota</taxon>
        <taxon>Metazoa</taxon>
        <taxon>Spiralia</taxon>
        <taxon>Gnathifera</taxon>
        <taxon>Rotifera</taxon>
        <taxon>Eurotatoria</taxon>
        <taxon>Bdelloidea</taxon>
        <taxon>Adinetida</taxon>
        <taxon>Adinetidae</taxon>
        <taxon>Adineta</taxon>
    </lineage>
</organism>
<dbReference type="AlphaFoldDB" id="A0A819LV89"/>
<keyword evidence="1" id="KW-0479">Metal-binding</keyword>
<dbReference type="OrthoDB" id="774873at2759"/>
<dbReference type="SUPFAM" id="SSF57850">
    <property type="entry name" value="RING/U-box"/>
    <property type="match status" value="1"/>
</dbReference>
<feature type="region of interest" description="Disordered" evidence="5">
    <location>
        <begin position="1"/>
        <end position="52"/>
    </location>
</feature>
<evidence type="ECO:0000313" key="9">
    <source>
        <dbReference type="EMBL" id="CAF3959071.1"/>
    </source>
</evidence>
<evidence type="ECO:0000256" key="1">
    <source>
        <dbReference type="ARBA" id="ARBA00022723"/>
    </source>
</evidence>
<dbReference type="GO" id="GO:0061630">
    <property type="term" value="F:ubiquitin protein ligase activity"/>
    <property type="evidence" value="ECO:0007669"/>
    <property type="project" value="TreeGrafter"/>
</dbReference>
<dbReference type="Pfam" id="PF13920">
    <property type="entry name" value="zf-C3HC4_3"/>
    <property type="match status" value="2"/>
</dbReference>
<dbReference type="Proteomes" id="UP000663891">
    <property type="component" value="Unassembled WGS sequence"/>
</dbReference>
<feature type="domain" description="RING-type" evidence="6">
    <location>
        <begin position="55"/>
        <end position="90"/>
    </location>
</feature>
<dbReference type="GO" id="GO:0008270">
    <property type="term" value="F:zinc ion binding"/>
    <property type="evidence" value="ECO:0007669"/>
    <property type="project" value="UniProtKB-KW"/>
</dbReference>
<dbReference type="Proteomes" id="UP000663860">
    <property type="component" value="Unassembled WGS sequence"/>
</dbReference>
<dbReference type="PANTHER" id="PTHR46858">
    <property type="entry name" value="OS05G0521000 PROTEIN"/>
    <property type="match status" value="1"/>
</dbReference>
<dbReference type="InterPro" id="IPR001841">
    <property type="entry name" value="Znf_RING"/>
</dbReference>
<gene>
    <name evidence="7" type="ORF">IZO911_LOCUS24246</name>
    <name evidence="9" type="ORF">KXQ929_LOCUS26082</name>
    <name evidence="10" type="ORF">OKA104_LOCUS27912</name>
    <name evidence="8" type="ORF">VCS650_LOCUS28956</name>
</gene>
<dbReference type="GO" id="GO:0016567">
    <property type="term" value="P:protein ubiquitination"/>
    <property type="evidence" value="ECO:0007669"/>
    <property type="project" value="TreeGrafter"/>
</dbReference>
<feature type="compositionally biased region" description="Polar residues" evidence="5">
    <location>
        <begin position="31"/>
        <end position="52"/>
    </location>
</feature>
<name>A0A819LV89_9BILA</name>
<evidence type="ECO:0000313" key="11">
    <source>
        <dbReference type="Proteomes" id="UP000663881"/>
    </source>
</evidence>
<evidence type="ECO:0000313" key="7">
    <source>
        <dbReference type="EMBL" id="CAF1122901.1"/>
    </source>
</evidence>
<dbReference type="EMBL" id="CAJNOE010000290">
    <property type="protein sequence ID" value="CAF1122901.1"/>
    <property type="molecule type" value="Genomic_DNA"/>
</dbReference>
<dbReference type="PANTHER" id="PTHR46858:SF5">
    <property type="entry name" value="E3 UBIQUITIN-PROTEIN LIGASE APD1-RELATED"/>
    <property type="match status" value="1"/>
</dbReference>
<evidence type="ECO:0000313" key="8">
    <source>
        <dbReference type="EMBL" id="CAF1262598.1"/>
    </source>
</evidence>
<comment type="caution">
    <text evidence="10">The sequence shown here is derived from an EMBL/GenBank/DDBJ whole genome shotgun (WGS) entry which is preliminary data.</text>
</comment>
<evidence type="ECO:0000256" key="3">
    <source>
        <dbReference type="ARBA" id="ARBA00022833"/>
    </source>
</evidence>
<dbReference type="Proteomes" id="UP000663868">
    <property type="component" value="Unassembled WGS sequence"/>
</dbReference>
<feature type="compositionally biased region" description="Low complexity" evidence="5">
    <location>
        <begin position="1"/>
        <end position="26"/>
    </location>
</feature>
<evidence type="ECO:0000313" key="10">
    <source>
        <dbReference type="EMBL" id="CAF3967646.1"/>
    </source>
</evidence>
<evidence type="ECO:0000259" key="6">
    <source>
        <dbReference type="PROSITE" id="PS50089"/>
    </source>
</evidence>
<keyword evidence="2 4" id="KW-0863">Zinc-finger</keyword>
<dbReference type="EMBL" id="CAJOBB010002325">
    <property type="protein sequence ID" value="CAF3959071.1"/>
    <property type="molecule type" value="Genomic_DNA"/>
</dbReference>
<dbReference type="EMBL" id="CAJNON010000438">
    <property type="protein sequence ID" value="CAF1262598.1"/>
    <property type="molecule type" value="Genomic_DNA"/>
</dbReference>
<protein>
    <recommendedName>
        <fullName evidence="6">RING-type domain-containing protein</fullName>
    </recommendedName>
</protein>